<organism evidence="2 3">
    <name type="scientific">Galbibacter pacificus</name>
    <dbReference type="NCBI Taxonomy" id="2996052"/>
    <lineage>
        <taxon>Bacteria</taxon>
        <taxon>Pseudomonadati</taxon>
        <taxon>Bacteroidota</taxon>
        <taxon>Flavobacteriia</taxon>
        <taxon>Flavobacteriales</taxon>
        <taxon>Flavobacteriaceae</taxon>
        <taxon>Galbibacter</taxon>
    </lineage>
</organism>
<dbReference type="EMBL" id="JAPMUA010000001">
    <property type="protein sequence ID" value="MDG3584852.1"/>
    <property type="molecule type" value="Genomic_DNA"/>
</dbReference>
<evidence type="ECO:0000313" key="3">
    <source>
        <dbReference type="Proteomes" id="UP001153642"/>
    </source>
</evidence>
<comment type="caution">
    <text evidence="2">The sequence shown here is derived from an EMBL/GenBank/DDBJ whole genome shotgun (WGS) entry which is preliminary data.</text>
</comment>
<dbReference type="InterPro" id="IPR011051">
    <property type="entry name" value="RmlC_Cupin_sf"/>
</dbReference>
<sequence>MKVTVKNSIVKSSSLAWKPLVEKGILYQGVYVKSLKYDEKAKRSPSILLKFEAGASYPYHNHPGGEDIFVLKGSCKVNDEHMGAGDFLHTPIHCKHGVSSAKGCELLLNIPQEVEIL</sequence>
<dbReference type="RefSeq" id="WP_277898609.1">
    <property type="nucleotide sequence ID" value="NZ_JAPMUA010000001.1"/>
</dbReference>
<dbReference type="InterPro" id="IPR014710">
    <property type="entry name" value="RmlC-like_jellyroll"/>
</dbReference>
<reference evidence="2" key="1">
    <citation type="submission" date="2022-11" db="EMBL/GenBank/DDBJ databases">
        <title>High-quality draft genome sequence of Galbibacter sp. strain CMA-7.</title>
        <authorList>
            <person name="Wei L."/>
            <person name="Dong C."/>
            <person name="Shao Z."/>
        </authorList>
    </citation>
    <scope>NUCLEOTIDE SEQUENCE</scope>
    <source>
        <strain evidence="2">CMA-7</strain>
    </source>
</reference>
<proteinExistence type="predicted"/>
<gene>
    <name evidence="2" type="ORF">OSR52_03145</name>
</gene>
<protein>
    <submittedName>
        <fullName evidence="2">Cupin domain-containing protein</fullName>
    </submittedName>
</protein>
<name>A0ABT6FNL0_9FLAO</name>
<dbReference type="InterPro" id="IPR025979">
    <property type="entry name" value="ChrR-like_cupin_dom"/>
</dbReference>
<accession>A0ABT6FNL0</accession>
<dbReference type="Proteomes" id="UP001153642">
    <property type="component" value="Unassembled WGS sequence"/>
</dbReference>
<dbReference type="SUPFAM" id="SSF51182">
    <property type="entry name" value="RmlC-like cupins"/>
    <property type="match status" value="1"/>
</dbReference>
<evidence type="ECO:0000259" key="1">
    <source>
        <dbReference type="Pfam" id="PF12973"/>
    </source>
</evidence>
<feature type="domain" description="ChrR-like cupin" evidence="1">
    <location>
        <begin position="8"/>
        <end position="107"/>
    </location>
</feature>
<keyword evidence="3" id="KW-1185">Reference proteome</keyword>
<dbReference type="Gene3D" id="2.60.120.10">
    <property type="entry name" value="Jelly Rolls"/>
    <property type="match status" value="1"/>
</dbReference>
<dbReference type="Pfam" id="PF12973">
    <property type="entry name" value="Cupin_7"/>
    <property type="match status" value="1"/>
</dbReference>
<evidence type="ECO:0000313" key="2">
    <source>
        <dbReference type="EMBL" id="MDG3584852.1"/>
    </source>
</evidence>